<dbReference type="AlphaFoldDB" id="A0A327QXA2"/>
<dbReference type="Gene3D" id="3.40.390.70">
    <property type="match status" value="1"/>
</dbReference>
<organism evidence="1 2">
    <name type="scientific">Chitinophaga skermanii</name>
    <dbReference type="NCBI Taxonomy" id="331697"/>
    <lineage>
        <taxon>Bacteria</taxon>
        <taxon>Pseudomonadati</taxon>
        <taxon>Bacteroidota</taxon>
        <taxon>Chitinophagia</taxon>
        <taxon>Chitinophagales</taxon>
        <taxon>Chitinophagaceae</taxon>
        <taxon>Chitinophaga</taxon>
    </lineage>
</organism>
<protein>
    <submittedName>
        <fullName evidence="1">Uncharacterized protein</fullName>
    </submittedName>
</protein>
<keyword evidence="2" id="KW-1185">Reference proteome</keyword>
<dbReference type="EMBL" id="QLLL01000002">
    <property type="protein sequence ID" value="RAJ08252.1"/>
    <property type="molecule type" value="Genomic_DNA"/>
</dbReference>
<evidence type="ECO:0000313" key="2">
    <source>
        <dbReference type="Proteomes" id="UP000249547"/>
    </source>
</evidence>
<evidence type="ECO:0000313" key="1">
    <source>
        <dbReference type="EMBL" id="RAJ08252.1"/>
    </source>
</evidence>
<dbReference type="InterPro" id="IPR030890">
    <property type="entry name" value="LP_HExxH_w_TonB"/>
</dbReference>
<dbReference type="Proteomes" id="UP000249547">
    <property type="component" value="Unassembled WGS sequence"/>
</dbReference>
<dbReference type="RefSeq" id="WP_111596418.1">
    <property type="nucleotide sequence ID" value="NZ_QLLL01000002.1"/>
</dbReference>
<sequence>MKKYALFLLVVVMAACSKEDKLTPSPVKPLYQIPQGNQPYDDTIVKLYGQYKTYILYKYTHADFAYNLLNNRTDSAQAPNLTYVPNALEMLRKGILNKYPEAFLQKTMPQKILLASSIGNTGKPSASNFAATISAMTIGWCDSTLVKQTPENMRFIYRKMNRAYFERLMLANIITVPADFSALAYTSYDVVGPVPYALGIVEPPAFGNNQTTDFLGFVEHIMGYTKSELDATILSASVDKSGKIKKKYAIVVKFFLDNYNFDLQAIGNAS</sequence>
<gene>
    <name evidence="1" type="ORF">LX64_00899</name>
</gene>
<comment type="caution">
    <text evidence="1">The sequence shown here is derived from an EMBL/GenBank/DDBJ whole genome shotgun (WGS) entry which is preliminary data.</text>
</comment>
<dbReference type="OrthoDB" id="1100648at2"/>
<accession>A0A327QXA2</accession>
<dbReference type="PROSITE" id="PS51257">
    <property type="entry name" value="PROKAR_LIPOPROTEIN"/>
    <property type="match status" value="1"/>
</dbReference>
<dbReference type="Pfam" id="PF15890">
    <property type="entry name" value="Peptidase_Mx1"/>
    <property type="match status" value="1"/>
</dbReference>
<proteinExistence type="predicted"/>
<name>A0A327QXA2_9BACT</name>
<reference evidence="1 2" key="1">
    <citation type="submission" date="2018-06" db="EMBL/GenBank/DDBJ databases">
        <title>Genomic Encyclopedia of Archaeal and Bacterial Type Strains, Phase II (KMG-II): from individual species to whole genera.</title>
        <authorList>
            <person name="Goeker M."/>
        </authorList>
    </citation>
    <scope>NUCLEOTIDE SEQUENCE [LARGE SCALE GENOMIC DNA]</scope>
    <source>
        <strain evidence="1 2">DSM 23857</strain>
    </source>
</reference>